<protein>
    <submittedName>
        <fullName evidence="12">Methyl-accepting chemotaxis protein</fullName>
    </submittedName>
</protein>
<organism evidence="12 13">
    <name type="scientific">Fervidibacillus albus</name>
    <dbReference type="NCBI Taxonomy" id="2980026"/>
    <lineage>
        <taxon>Bacteria</taxon>
        <taxon>Bacillati</taxon>
        <taxon>Bacillota</taxon>
        <taxon>Bacilli</taxon>
        <taxon>Bacillales</taxon>
        <taxon>Bacillaceae</taxon>
        <taxon>Fervidibacillus</taxon>
    </lineage>
</organism>
<evidence type="ECO:0000256" key="1">
    <source>
        <dbReference type="ARBA" id="ARBA00004236"/>
    </source>
</evidence>
<dbReference type="GO" id="GO:0005886">
    <property type="term" value="C:plasma membrane"/>
    <property type="evidence" value="ECO:0007669"/>
    <property type="project" value="UniProtKB-SubCell"/>
</dbReference>
<feature type="compositionally biased region" description="Polar residues" evidence="8">
    <location>
        <begin position="285"/>
        <end position="297"/>
    </location>
</feature>
<dbReference type="Pfam" id="PF00015">
    <property type="entry name" value="MCPsignal"/>
    <property type="match status" value="1"/>
</dbReference>
<evidence type="ECO:0000256" key="7">
    <source>
        <dbReference type="SAM" id="Coils"/>
    </source>
</evidence>
<comment type="subcellular location">
    <subcellularLocation>
        <location evidence="1">Cell membrane</location>
    </subcellularLocation>
</comment>
<evidence type="ECO:0000313" key="13">
    <source>
        <dbReference type="Proteomes" id="UP001164718"/>
    </source>
</evidence>
<dbReference type="AlphaFoldDB" id="A0A9E8LTH2"/>
<dbReference type="RefSeq" id="WP_275417101.1">
    <property type="nucleotide sequence ID" value="NZ_CP106878.1"/>
</dbReference>
<reference evidence="12" key="1">
    <citation type="submission" date="2022-09" db="EMBL/GenBank/DDBJ databases">
        <title>Complete Genomes of Fervidibacillus albus and Fervidibacillus halotolerans isolated from tidal flat sediments.</title>
        <authorList>
            <person name="Kwon K.K."/>
            <person name="Yang S.-H."/>
            <person name="Park M.J."/>
            <person name="Oh H.-M."/>
        </authorList>
    </citation>
    <scope>NUCLEOTIDE SEQUENCE</scope>
    <source>
        <strain evidence="12">MEBiC13591</strain>
    </source>
</reference>
<evidence type="ECO:0000256" key="8">
    <source>
        <dbReference type="SAM" id="MobiDB-lite"/>
    </source>
</evidence>
<keyword evidence="9" id="KW-1133">Transmembrane helix</keyword>
<dbReference type="EMBL" id="CP106878">
    <property type="protein sequence ID" value="WAA09319.1"/>
    <property type="molecule type" value="Genomic_DNA"/>
</dbReference>
<feature type="domain" description="HAMP" evidence="11">
    <location>
        <begin position="209"/>
        <end position="262"/>
    </location>
</feature>
<dbReference type="Gene3D" id="1.10.287.950">
    <property type="entry name" value="Methyl-accepting chemotaxis protein"/>
    <property type="match status" value="1"/>
</dbReference>
<evidence type="ECO:0000256" key="6">
    <source>
        <dbReference type="PROSITE-ProRule" id="PRU00284"/>
    </source>
</evidence>
<dbReference type="PROSITE" id="PS50885">
    <property type="entry name" value="HAMP"/>
    <property type="match status" value="1"/>
</dbReference>
<feature type="transmembrane region" description="Helical" evidence="9">
    <location>
        <begin position="188"/>
        <end position="207"/>
    </location>
</feature>
<feature type="coiled-coil region" evidence="7">
    <location>
        <begin position="534"/>
        <end position="561"/>
    </location>
</feature>
<sequence>MNKRFRRLKISGKFRIALYGTITMFIVAFFIVGQEFLKIKENVQIIEKHEEIDELVSEMTDVFNTKDIRVADFVITNWVTFYSEVDELSAQFDELVNQLTPLLEDEDQKKQLEQILETYQIHHQIFYDEIFPAVQNGDDQAALHAREDARESRLETVELLEELKQMTNENSQQVTENTKTSLEKSIKVLIGSLFIATIVGLLILRYMGRMVRNDMDEVITVAEKISEGDLLVHNLDDASNTEIGKLSQAINQMRTRLNEMITQISDVSNRLLKKSGELSGHTEEIQQGSRQVASTMEQLAKGSEEQASSASNLHEQMGNFLQMISTVVFQSEDTKKLSQNMVHITKEGNEHMDQTTKQMNRINEKINESLNLVKGLDEKIKNINQLIVVIKEIADQTNLLALNASIEAARAGEHGRGFTVVAEEVRKLAEQVNHSAMNINDILKDVKEESNKVLHSLDEGYQLVEAGSEQIHTTGTTFDEMHQIIEQVGNHVEKMSQTLYDVIDQSQPISGSIETIASVSEQSAAGVEETTATVHQTTASMDQIRDSAVELEEEAKKLRKVISQFKI</sequence>
<accession>A0A9E8LTH2</accession>
<dbReference type="Pfam" id="PF00672">
    <property type="entry name" value="HAMP"/>
    <property type="match status" value="1"/>
</dbReference>
<dbReference type="Proteomes" id="UP001164718">
    <property type="component" value="Chromosome"/>
</dbReference>
<dbReference type="KEGG" id="faf:OE104_12215"/>
<proteinExistence type="inferred from homology"/>
<evidence type="ECO:0000256" key="5">
    <source>
        <dbReference type="ARBA" id="ARBA00029447"/>
    </source>
</evidence>
<dbReference type="PROSITE" id="PS50111">
    <property type="entry name" value="CHEMOTAXIS_TRANSDUC_2"/>
    <property type="match status" value="1"/>
</dbReference>
<dbReference type="GO" id="GO:0007165">
    <property type="term" value="P:signal transduction"/>
    <property type="evidence" value="ECO:0007669"/>
    <property type="project" value="UniProtKB-KW"/>
</dbReference>
<evidence type="ECO:0000256" key="9">
    <source>
        <dbReference type="SAM" id="Phobius"/>
    </source>
</evidence>
<feature type="domain" description="Methyl-accepting transducer" evidence="10">
    <location>
        <begin position="281"/>
        <end position="538"/>
    </location>
</feature>
<dbReference type="SMART" id="SM00304">
    <property type="entry name" value="HAMP"/>
    <property type="match status" value="1"/>
</dbReference>
<keyword evidence="4 6" id="KW-0807">Transducer</keyword>
<dbReference type="InterPro" id="IPR003660">
    <property type="entry name" value="HAMP_dom"/>
</dbReference>
<name>A0A9E8LTH2_9BACI</name>
<dbReference type="SMART" id="SM00283">
    <property type="entry name" value="MA"/>
    <property type="match status" value="1"/>
</dbReference>
<dbReference type="PANTHER" id="PTHR32089:SF112">
    <property type="entry name" value="LYSOZYME-LIKE PROTEIN-RELATED"/>
    <property type="match status" value="1"/>
</dbReference>
<feature type="coiled-coil region" evidence="7">
    <location>
        <begin position="149"/>
        <end position="177"/>
    </location>
</feature>
<dbReference type="SUPFAM" id="SSF58104">
    <property type="entry name" value="Methyl-accepting chemotaxis protein (MCP) signaling domain"/>
    <property type="match status" value="1"/>
</dbReference>
<dbReference type="CDD" id="cd06225">
    <property type="entry name" value="HAMP"/>
    <property type="match status" value="1"/>
</dbReference>
<gene>
    <name evidence="12" type="ORF">OE104_12215</name>
</gene>
<keyword evidence="7" id="KW-0175">Coiled coil</keyword>
<evidence type="ECO:0000313" key="12">
    <source>
        <dbReference type="EMBL" id="WAA09319.1"/>
    </source>
</evidence>
<keyword evidence="2" id="KW-1003">Cell membrane</keyword>
<feature type="coiled-coil region" evidence="7">
    <location>
        <begin position="352"/>
        <end position="379"/>
    </location>
</feature>
<evidence type="ECO:0000256" key="4">
    <source>
        <dbReference type="ARBA" id="ARBA00023224"/>
    </source>
</evidence>
<evidence type="ECO:0000256" key="2">
    <source>
        <dbReference type="ARBA" id="ARBA00022475"/>
    </source>
</evidence>
<evidence type="ECO:0000259" key="10">
    <source>
        <dbReference type="PROSITE" id="PS50111"/>
    </source>
</evidence>
<evidence type="ECO:0000259" key="11">
    <source>
        <dbReference type="PROSITE" id="PS50885"/>
    </source>
</evidence>
<keyword evidence="13" id="KW-1185">Reference proteome</keyword>
<keyword evidence="9" id="KW-0812">Transmembrane</keyword>
<feature type="transmembrane region" description="Helical" evidence="9">
    <location>
        <begin position="12"/>
        <end position="32"/>
    </location>
</feature>
<keyword evidence="3 9" id="KW-0472">Membrane</keyword>
<dbReference type="PANTHER" id="PTHR32089">
    <property type="entry name" value="METHYL-ACCEPTING CHEMOTAXIS PROTEIN MCPB"/>
    <property type="match status" value="1"/>
</dbReference>
<dbReference type="InterPro" id="IPR004089">
    <property type="entry name" value="MCPsignal_dom"/>
</dbReference>
<feature type="region of interest" description="Disordered" evidence="8">
    <location>
        <begin position="280"/>
        <end position="311"/>
    </location>
</feature>
<comment type="similarity">
    <text evidence="5">Belongs to the methyl-accepting chemotaxis (MCP) protein family.</text>
</comment>
<evidence type="ECO:0000256" key="3">
    <source>
        <dbReference type="ARBA" id="ARBA00023136"/>
    </source>
</evidence>